<evidence type="ECO:0000256" key="2">
    <source>
        <dbReference type="ARBA" id="ARBA00022525"/>
    </source>
</evidence>
<dbReference type="AlphaFoldDB" id="A0A0K8RCX6"/>
<evidence type="ECO:0000256" key="5">
    <source>
        <dbReference type="ARBA" id="ARBA00034321"/>
    </source>
</evidence>
<keyword evidence="4" id="KW-0325">Glycoprotein</keyword>
<evidence type="ECO:0000256" key="1">
    <source>
        <dbReference type="ARBA" id="ARBA00004613"/>
    </source>
</evidence>
<protein>
    <submittedName>
        <fullName evidence="7">Putative ixostatin</fullName>
    </submittedName>
</protein>
<dbReference type="EMBL" id="GADI01005125">
    <property type="protein sequence ID" value="JAA68683.1"/>
    <property type="molecule type" value="mRNA"/>
</dbReference>
<name>A0A0K8RCX6_IXORI</name>
<dbReference type="Pfam" id="PF12115">
    <property type="entry name" value="Salp15"/>
    <property type="match status" value="1"/>
</dbReference>
<dbReference type="GO" id="GO:0005576">
    <property type="term" value="C:extracellular region"/>
    <property type="evidence" value="ECO:0007669"/>
    <property type="project" value="UniProtKB-SubCell"/>
</dbReference>
<sequence>MQLAYFMAIVTFMHLSCEEQSEASPDIFGEMKYLPQDCKDKLKEQIQNKCSGHIFQPLLVKVSECTFRCGDEHDNGFTQAKTGQIYNMKDGTPCGHSRVCINGKCVDTCKMDFV</sequence>
<proteinExistence type="evidence at transcript level"/>
<feature type="signal peptide" evidence="6">
    <location>
        <begin position="1"/>
        <end position="23"/>
    </location>
</feature>
<evidence type="ECO:0000256" key="3">
    <source>
        <dbReference type="ARBA" id="ARBA00022729"/>
    </source>
</evidence>
<dbReference type="InterPro" id="IPR021971">
    <property type="entry name" value="Salp15"/>
</dbReference>
<keyword evidence="3 6" id="KW-0732">Signal</keyword>
<comment type="similarity">
    <text evidence="5">Belongs to the salp15 family.</text>
</comment>
<evidence type="ECO:0000256" key="4">
    <source>
        <dbReference type="ARBA" id="ARBA00023180"/>
    </source>
</evidence>
<evidence type="ECO:0000313" key="7">
    <source>
        <dbReference type="EMBL" id="JAA68683.1"/>
    </source>
</evidence>
<accession>A0A0K8RCX6</accession>
<feature type="chain" id="PRO_5005517244" evidence="6">
    <location>
        <begin position="24"/>
        <end position="114"/>
    </location>
</feature>
<organism evidence="7">
    <name type="scientific">Ixodes ricinus</name>
    <name type="common">Common tick</name>
    <name type="synonym">Acarus ricinus</name>
    <dbReference type="NCBI Taxonomy" id="34613"/>
    <lineage>
        <taxon>Eukaryota</taxon>
        <taxon>Metazoa</taxon>
        <taxon>Ecdysozoa</taxon>
        <taxon>Arthropoda</taxon>
        <taxon>Chelicerata</taxon>
        <taxon>Arachnida</taxon>
        <taxon>Acari</taxon>
        <taxon>Parasitiformes</taxon>
        <taxon>Ixodida</taxon>
        <taxon>Ixodoidea</taxon>
        <taxon>Ixodidae</taxon>
        <taxon>Ixodinae</taxon>
        <taxon>Ixodes</taxon>
    </lineage>
</organism>
<comment type="subcellular location">
    <subcellularLocation>
        <location evidence="1">Secreted</location>
    </subcellularLocation>
</comment>
<keyword evidence="2" id="KW-0964">Secreted</keyword>
<evidence type="ECO:0000256" key="6">
    <source>
        <dbReference type="SAM" id="SignalP"/>
    </source>
</evidence>
<reference evidence="7" key="1">
    <citation type="submission" date="2012-12" db="EMBL/GenBank/DDBJ databases">
        <title>Identification and characterization of a phenylalanine ammonia-lyase gene family in Isatis indigotica Fort.</title>
        <authorList>
            <person name="Liu Q."/>
            <person name="Chen J."/>
            <person name="Zhou X."/>
            <person name="Di P."/>
            <person name="Xiao Y."/>
            <person name="Xuan H."/>
            <person name="Zhang L."/>
            <person name="Chen W."/>
        </authorList>
    </citation>
    <scope>NUCLEOTIDE SEQUENCE</scope>
    <source>
        <tissue evidence="7">Salivary gland</tissue>
    </source>
</reference>